<sequence>MSLYGMMRTGVSGMNAQANRLSAVADNIANSSTTGYKRATTEFASLVLPSTNGNYSSGGVTTSIRNSISQQGDLKFTTSGSDLAINGNGFFVVQGPGGTPVLTRAGSFVPDGEGRLVNAAGYQLLGYSFANGVPSAAANGFGGLEPVTLAQNELVASPTTTGVFTANLPAGATVVPAANLPSANAATATYSAKSSLITYDNLGGEVLLDVYFTKTGANTWEVAVYNQANAAPNTSFPYTAPALATQTLTFSATDGKLAGASATDITIPIPGGLSLDLDLAKTTQLAETYTLLDAKVNGNAPSAIDGIEISQDGTVFANYENGSSRALYRIPIANVASPDQLLVMPGNVFAESPESGAVQIGFANEAGRGSVMSGALENSNVDVAEELTNMIESQRSYTANSKVFQTGADLMDILVNLKR</sequence>
<evidence type="ECO:0000259" key="9">
    <source>
        <dbReference type="Pfam" id="PF22692"/>
    </source>
</evidence>
<dbReference type="GO" id="GO:0005829">
    <property type="term" value="C:cytosol"/>
    <property type="evidence" value="ECO:0007669"/>
    <property type="project" value="TreeGrafter"/>
</dbReference>
<dbReference type="Proteomes" id="UP001642900">
    <property type="component" value="Unassembled WGS sequence"/>
</dbReference>
<dbReference type="InterPro" id="IPR010930">
    <property type="entry name" value="Flg_bb/hook_C_dom"/>
</dbReference>
<dbReference type="RefSeq" id="WP_165027504.1">
    <property type="nucleotide sequence ID" value="NZ_JAAKZF010000011.1"/>
</dbReference>
<dbReference type="GO" id="GO:0009424">
    <property type="term" value="C:bacterial-type flagellum hook"/>
    <property type="evidence" value="ECO:0007669"/>
    <property type="project" value="TreeGrafter"/>
</dbReference>
<feature type="domain" description="Flagellar hook protein FlgE D2" evidence="8">
    <location>
        <begin position="168"/>
        <end position="298"/>
    </location>
</feature>
<dbReference type="InterPro" id="IPR037058">
    <property type="entry name" value="Falgellar_hook_FlgE_sf"/>
</dbReference>
<dbReference type="InterPro" id="IPR020013">
    <property type="entry name" value="Flagellar_FlgE/F/G"/>
</dbReference>
<dbReference type="Pfam" id="PF00460">
    <property type="entry name" value="Flg_bb_rod"/>
    <property type="match status" value="1"/>
</dbReference>
<protein>
    <recommendedName>
        <fullName evidence="3 5">Flagellar hook protein FlgE</fullName>
    </recommendedName>
</protein>
<dbReference type="PROSITE" id="PS00588">
    <property type="entry name" value="FLAGELLA_BB_ROD"/>
    <property type="match status" value="1"/>
</dbReference>
<dbReference type="InterPro" id="IPR001444">
    <property type="entry name" value="Flag_bb_rod_N"/>
</dbReference>
<evidence type="ECO:0000256" key="4">
    <source>
        <dbReference type="ARBA" id="ARBA00023143"/>
    </source>
</evidence>
<keyword evidence="10" id="KW-0282">Flagellum</keyword>
<evidence type="ECO:0000256" key="1">
    <source>
        <dbReference type="ARBA" id="ARBA00004117"/>
    </source>
</evidence>
<accession>A0A6G4WAB0</accession>
<evidence type="ECO:0000259" key="6">
    <source>
        <dbReference type="Pfam" id="PF00460"/>
    </source>
</evidence>
<dbReference type="Pfam" id="PF07559">
    <property type="entry name" value="FlgE_D2"/>
    <property type="match status" value="1"/>
</dbReference>
<dbReference type="GO" id="GO:0009425">
    <property type="term" value="C:bacterial-type flagellum basal body"/>
    <property type="evidence" value="ECO:0007669"/>
    <property type="project" value="UniProtKB-SubCell"/>
</dbReference>
<dbReference type="Gene3D" id="2.60.98.20">
    <property type="entry name" value="Flagellar hook protein FlgE"/>
    <property type="match status" value="1"/>
</dbReference>
<comment type="subcellular location">
    <subcellularLocation>
        <location evidence="1 5">Bacterial flagellum basal body</location>
    </subcellularLocation>
</comment>
<name>A0A6G4WAB0_9HYPH</name>
<organism evidence="10 11">
    <name type="scientific">Allomesorhizobium camelthorni</name>
    <dbReference type="NCBI Taxonomy" id="475069"/>
    <lineage>
        <taxon>Bacteria</taxon>
        <taxon>Pseudomonadati</taxon>
        <taxon>Pseudomonadota</taxon>
        <taxon>Alphaproteobacteria</taxon>
        <taxon>Hyphomicrobiales</taxon>
        <taxon>Phyllobacteriaceae</taxon>
        <taxon>Allomesorhizobium</taxon>
    </lineage>
</organism>
<dbReference type="EMBL" id="JAAKZF010000011">
    <property type="protein sequence ID" value="NGO51701.1"/>
    <property type="molecule type" value="Genomic_DNA"/>
</dbReference>
<reference evidence="10 11" key="1">
    <citation type="submission" date="2020-02" db="EMBL/GenBank/DDBJ databases">
        <title>Genome sequence of strain CCNWXJ40-4.</title>
        <authorList>
            <person name="Gao J."/>
            <person name="Sun J."/>
        </authorList>
    </citation>
    <scope>NUCLEOTIDE SEQUENCE [LARGE SCALE GENOMIC DNA]</scope>
    <source>
        <strain evidence="10 11">CCNWXJ 40-4</strain>
    </source>
</reference>
<feature type="domain" description="Flagellar hook protein FlgE/F/G-like D1" evidence="9">
    <location>
        <begin position="84"/>
        <end position="126"/>
    </location>
</feature>
<evidence type="ECO:0000259" key="7">
    <source>
        <dbReference type="Pfam" id="PF06429"/>
    </source>
</evidence>
<comment type="caution">
    <text evidence="10">The sequence shown here is derived from an EMBL/GenBank/DDBJ whole genome shotgun (WGS) entry which is preliminary data.</text>
</comment>
<keyword evidence="10" id="KW-0969">Cilium</keyword>
<dbReference type="InterPro" id="IPR037925">
    <property type="entry name" value="FlgE/F/G-like"/>
</dbReference>
<proteinExistence type="inferred from homology"/>
<dbReference type="InterPro" id="IPR019776">
    <property type="entry name" value="Flagellar_basal_body_rod_CS"/>
</dbReference>
<dbReference type="InterPro" id="IPR011491">
    <property type="entry name" value="FlgE_D2"/>
</dbReference>
<feature type="domain" description="Flagellar basal-body/hook protein C-terminal" evidence="7">
    <location>
        <begin position="372"/>
        <end position="417"/>
    </location>
</feature>
<comment type="similarity">
    <text evidence="2 5">Belongs to the flagella basal body rod proteins family.</text>
</comment>
<evidence type="ECO:0000259" key="8">
    <source>
        <dbReference type="Pfam" id="PF07559"/>
    </source>
</evidence>
<dbReference type="AlphaFoldDB" id="A0A6G4WAB0"/>
<keyword evidence="4 5" id="KW-0975">Bacterial flagellum</keyword>
<dbReference type="InterPro" id="IPR053967">
    <property type="entry name" value="LlgE_F_G-like_D1"/>
</dbReference>
<dbReference type="PANTHER" id="PTHR30435">
    <property type="entry name" value="FLAGELLAR PROTEIN"/>
    <property type="match status" value="1"/>
</dbReference>
<dbReference type="Pfam" id="PF06429">
    <property type="entry name" value="Flg_bbr_C"/>
    <property type="match status" value="1"/>
</dbReference>
<evidence type="ECO:0000256" key="3">
    <source>
        <dbReference type="ARBA" id="ARBA00019015"/>
    </source>
</evidence>
<dbReference type="SUPFAM" id="SSF117143">
    <property type="entry name" value="Flagellar hook protein flgE"/>
    <property type="match status" value="1"/>
</dbReference>
<evidence type="ECO:0000256" key="2">
    <source>
        <dbReference type="ARBA" id="ARBA00009677"/>
    </source>
</evidence>
<dbReference type="PANTHER" id="PTHR30435:SF1">
    <property type="entry name" value="FLAGELLAR HOOK PROTEIN FLGE"/>
    <property type="match status" value="1"/>
</dbReference>
<comment type="function">
    <text evidence="5">A flexible structure which links the flagellar filament to the drive apparatus in the basal body.</text>
</comment>
<evidence type="ECO:0000256" key="5">
    <source>
        <dbReference type="RuleBase" id="RU362116"/>
    </source>
</evidence>
<keyword evidence="11" id="KW-1185">Reference proteome</keyword>
<evidence type="ECO:0000313" key="10">
    <source>
        <dbReference type="EMBL" id="NGO51701.1"/>
    </source>
</evidence>
<gene>
    <name evidence="10" type="ORF">G6N73_11010</name>
</gene>
<dbReference type="NCBIfam" id="TIGR03506">
    <property type="entry name" value="FlgEFG_subfam"/>
    <property type="match status" value="1"/>
</dbReference>
<feature type="domain" description="Flagellar basal body rod protein N-terminal" evidence="6">
    <location>
        <begin position="7"/>
        <end position="37"/>
    </location>
</feature>
<dbReference type="Pfam" id="PF22692">
    <property type="entry name" value="LlgE_F_G_D1"/>
    <property type="match status" value="1"/>
</dbReference>
<dbReference type="GO" id="GO:0071978">
    <property type="term" value="P:bacterial-type flagellum-dependent swarming motility"/>
    <property type="evidence" value="ECO:0007669"/>
    <property type="project" value="TreeGrafter"/>
</dbReference>
<evidence type="ECO:0000313" key="11">
    <source>
        <dbReference type="Proteomes" id="UP001642900"/>
    </source>
</evidence>
<keyword evidence="10" id="KW-0966">Cell projection</keyword>